<dbReference type="EMBL" id="JBHTAH010000001">
    <property type="protein sequence ID" value="MFC7068344.1"/>
    <property type="molecule type" value="Genomic_DNA"/>
</dbReference>
<evidence type="ECO:0008006" key="3">
    <source>
        <dbReference type="Google" id="ProtNLM"/>
    </source>
</evidence>
<reference evidence="1 2" key="1">
    <citation type="journal article" date="2019" name="Int. J. Syst. Evol. Microbiol.">
        <title>The Global Catalogue of Microorganisms (GCM) 10K type strain sequencing project: providing services to taxonomists for standard genome sequencing and annotation.</title>
        <authorList>
            <consortium name="The Broad Institute Genomics Platform"/>
            <consortium name="The Broad Institute Genome Sequencing Center for Infectious Disease"/>
            <person name="Wu L."/>
            <person name="Ma J."/>
        </authorList>
    </citation>
    <scope>NUCLEOTIDE SEQUENCE [LARGE SCALE GENOMIC DNA]</scope>
    <source>
        <strain evidence="1 2">DT31</strain>
    </source>
</reference>
<gene>
    <name evidence="1" type="ORF">ACFQL9_01715</name>
</gene>
<sequence length="130" mass="13820">MALDPDRLLTVALLCVAVFAVAAVAALGYAATTAGDDADPMRDVRWRLEPVNDTHVRVVHDGGPTVSAASLRVTVDGIERRPDWRAPALGPGDSGVVRADPGSRVTLLWDRSRVDTVVLDRWRLPGADGG</sequence>
<dbReference type="Proteomes" id="UP001596461">
    <property type="component" value="Unassembled WGS sequence"/>
</dbReference>
<protein>
    <recommendedName>
        <fullName evidence="3">Archaeal Type IV pilin N-terminal domain-containing protein</fullName>
    </recommendedName>
</protein>
<dbReference type="GeneID" id="81126440"/>
<comment type="caution">
    <text evidence="1">The sequence shown here is derived from an EMBL/GenBank/DDBJ whole genome shotgun (WGS) entry which is preliminary data.</text>
</comment>
<dbReference type="RefSeq" id="WP_284031533.1">
    <property type="nucleotide sequence ID" value="NZ_CP126154.1"/>
</dbReference>
<organism evidence="1 2">
    <name type="scientific">Halobaculum lipolyticum</name>
    <dbReference type="NCBI Taxonomy" id="3032001"/>
    <lineage>
        <taxon>Archaea</taxon>
        <taxon>Methanobacteriati</taxon>
        <taxon>Methanobacteriota</taxon>
        <taxon>Stenosarchaea group</taxon>
        <taxon>Halobacteria</taxon>
        <taxon>Halobacteriales</taxon>
        <taxon>Haloferacaceae</taxon>
        <taxon>Halobaculum</taxon>
    </lineage>
</organism>
<proteinExistence type="predicted"/>
<accession>A0ABD5W8R3</accession>
<evidence type="ECO:0000313" key="1">
    <source>
        <dbReference type="EMBL" id="MFC7068344.1"/>
    </source>
</evidence>
<dbReference type="AlphaFoldDB" id="A0ABD5W8R3"/>
<keyword evidence="2" id="KW-1185">Reference proteome</keyword>
<evidence type="ECO:0000313" key="2">
    <source>
        <dbReference type="Proteomes" id="UP001596461"/>
    </source>
</evidence>
<name>A0ABD5W8R3_9EURY</name>